<gene>
    <name evidence="1" type="ORF">BVC80_1651g101</name>
</gene>
<dbReference type="InParanoid" id="A0A200PZG5"/>
<proteinExistence type="predicted"/>
<keyword evidence="2" id="KW-1185">Reference proteome</keyword>
<protein>
    <submittedName>
        <fullName evidence="1">Uncharacterized protein</fullName>
    </submittedName>
</protein>
<evidence type="ECO:0000313" key="1">
    <source>
        <dbReference type="EMBL" id="OVA03594.1"/>
    </source>
</evidence>
<dbReference type="Proteomes" id="UP000195402">
    <property type="component" value="Unassembled WGS sequence"/>
</dbReference>
<dbReference type="AlphaFoldDB" id="A0A200PZG5"/>
<comment type="caution">
    <text evidence="1">The sequence shown here is derived from an EMBL/GenBank/DDBJ whole genome shotgun (WGS) entry which is preliminary data.</text>
</comment>
<organism evidence="1 2">
    <name type="scientific">Macleaya cordata</name>
    <name type="common">Five-seeded plume-poppy</name>
    <name type="synonym">Bocconia cordata</name>
    <dbReference type="NCBI Taxonomy" id="56857"/>
    <lineage>
        <taxon>Eukaryota</taxon>
        <taxon>Viridiplantae</taxon>
        <taxon>Streptophyta</taxon>
        <taxon>Embryophyta</taxon>
        <taxon>Tracheophyta</taxon>
        <taxon>Spermatophyta</taxon>
        <taxon>Magnoliopsida</taxon>
        <taxon>Ranunculales</taxon>
        <taxon>Papaveraceae</taxon>
        <taxon>Papaveroideae</taxon>
        <taxon>Macleaya</taxon>
    </lineage>
</organism>
<dbReference type="EMBL" id="MVGT01003660">
    <property type="protein sequence ID" value="OVA03594.1"/>
    <property type="molecule type" value="Genomic_DNA"/>
</dbReference>
<accession>A0A200PZG5</accession>
<evidence type="ECO:0000313" key="2">
    <source>
        <dbReference type="Proteomes" id="UP000195402"/>
    </source>
</evidence>
<name>A0A200PZG5_MACCD</name>
<sequence>MSSKIVISSSSSSSELAWHAIETAPPRMIQIGRRPAVGPMEKRLETIHEDTEVHHSSSYNRKLPPAGFEATMADLSKRSTPFMVAR</sequence>
<reference evidence="1 2" key="1">
    <citation type="journal article" date="2017" name="Mol. Plant">
        <title>The Genome of Medicinal Plant Macleaya cordata Provides New Insights into Benzylisoquinoline Alkaloids Metabolism.</title>
        <authorList>
            <person name="Liu X."/>
            <person name="Liu Y."/>
            <person name="Huang P."/>
            <person name="Ma Y."/>
            <person name="Qing Z."/>
            <person name="Tang Q."/>
            <person name="Cao H."/>
            <person name="Cheng P."/>
            <person name="Zheng Y."/>
            <person name="Yuan Z."/>
            <person name="Zhou Y."/>
            <person name="Liu J."/>
            <person name="Tang Z."/>
            <person name="Zhuo Y."/>
            <person name="Zhang Y."/>
            <person name="Yu L."/>
            <person name="Huang J."/>
            <person name="Yang P."/>
            <person name="Peng Q."/>
            <person name="Zhang J."/>
            <person name="Jiang W."/>
            <person name="Zhang Z."/>
            <person name="Lin K."/>
            <person name="Ro D.K."/>
            <person name="Chen X."/>
            <person name="Xiong X."/>
            <person name="Shang Y."/>
            <person name="Huang S."/>
            <person name="Zeng J."/>
        </authorList>
    </citation>
    <scope>NUCLEOTIDE SEQUENCE [LARGE SCALE GENOMIC DNA]</scope>
    <source>
        <strain evidence="2">cv. BLH2017</strain>
        <tissue evidence="1">Root</tissue>
    </source>
</reference>